<dbReference type="AlphaFoldDB" id="A0A6G1HMS9"/>
<evidence type="ECO:0000313" key="2">
    <source>
        <dbReference type="EMBL" id="KAF2397214.1"/>
    </source>
</evidence>
<feature type="chain" id="PRO_5026206902" evidence="1">
    <location>
        <begin position="18"/>
        <end position="184"/>
    </location>
</feature>
<proteinExistence type="predicted"/>
<gene>
    <name evidence="2" type="ORF">EJ06DRAFT_166760</name>
</gene>
<dbReference type="EMBL" id="ML996704">
    <property type="protein sequence ID" value="KAF2397214.1"/>
    <property type="molecule type" value="Genomic_DNA"/>
</dbReference>
<evidence type="ECO:0000256" key="1">
    <source>
        <dbReference type="SAM" id="SignalP"/>
    </source>
</evidence>
<name>A0A6G1HMS9_9PEZI</name>
<sequence length="184" mass="19704">MKTFTFAFAAFIAGSLAAPLGATIPDNAQFYTLQTKSDTQNLNGLYLSAKDGRVALFPGDRSDTARAGKFFTTQYDAAKTLSLHAGDDTHQVALRGANGLLDIVDVVSPTADQIPQGQIMEWSTFTIAQDGTLGVSDGADIPSRQWVAYENRDGSFGVALYDGFTPVTDRKVSKISIIATKTQK</sequence>
<dbReference type="OrthoDB" id="5199481at2759"/>
<accession>A0A6G1HMS9</accession>
<evidence type="ECO:0000313" key="3">
    <source>
        <dbReference type="Proteomes" id="UP000799640"/>
    </source>
</evidence>
<protein>
    <submittedName>
        <fullName evidence="2">Uncharacterized protein</fullName>
    </submittedName>
</protein>
<keyword evidence="3" id="KW-1185">Reference proteome</keyword>
<organism evidence="2 3">
    <name type="scientific">Trichodelitschia bisporula</name>
    <dbReference type="NCBI Taxonomy" id="703511"/>
    <lineage>
        <taxon>Eukaryota</taxon>
        <taxon>Fungi</taxon>
        <taxon>Dikarya</taxon>
        <taxon>Ascomycota</taxon>
        <taxon>Pezizomycotina</taxon>
        <taxon>Dothideomycetes</taxon>
        <taxon>Dothideomycetes incertae sedis</taxon>
        <taxon>Phaeotrichales</taxon>
        <taxon>Phaeotrichaceae</taxon>
        <taxon>Trichodelitschia</taxon>
    </lineage>
</organism>
<dbReference type="Proteomes" id="UP000799640">
    <property type="component" value="Unassembled WGS sequence"/>
</dbReference>
<reference evidence="2" key="1">
    <citation type="journal article" date="2020" name="Stud. Mycol.">
        <title>101 Dothideomycetes genomes: a test case for predicting lifestyles and emergence of pathogens.</title>
        <authorList>
            <person name="Haridas S."/>
            <person name="Albert R."/>
            <person name="Binder M."/>
            <person name="Bloem J."/>
            <person name="Labutti K."/>
            <person name="Salamov A."/>
            <person name="Andreopoulos B."/>
            <person name="Baker S."/>
            <person name="Barry K."/>
            <person name="Bills G."/>
            <person name="Bluhm B."/>
            <person name="Cannon C."/>
            <person name="Castanera R."/>
            <person name="Culley D."/>
            <person name="Daum C."/>
            <person name="Ezra D."/>
            <person name="Gonzalez J."/>
            <person name="Henrissat B."/>
            <person name="Kuo A."/>
            <person name="Liang C."/>
            <person name="Lipzen A."/>
            <person name="Lutzoni F."/>
            <person name="Magnuson J."/>
            <person name="Mondo S."/>
            <person name="Nolan M."/>
            <person name="Ohm R."/>
            <person name="Pangilinan J."/>
            <person name="Park H.-J."/>
            <person name="Ramirez L."/>
            <person name="Alfaro M."/>
            <person name="Sun H."/>
            <person name="Tritt A."/>
            <person name="Yoshinaga Y."/>
            <person name="Zwiers L.-H."/>
            <person name="Turgeon B."/>
            <person name="Goodwin S."/>
            <person name="Spatafora J."/>
            <person name="Crous P."/>
            <person name="Grigoriev I."/>
        </authorList>
    </citation>
    <scope>NUCLEOTIDE SEQUENCE</scope>
    <source>
        <strain evidence="2">CBS 262.69</strain>
    </source>
</reference>
<keyword evidence="1" id="KW-0732">Signal</keyword>
<feature type="signal peptide" evidence="1">
    <location>
        <begin position="1"/>
        <end position="17"/>
    </location>
</feature>